<feature type="domain" description="ATP-grasp" evidence="14">
    <location>
        <begin position="107"/>
        <end position="312"/>
    </location>
</feature>
<evidence type="ECO:0000256" key="2">
    <source>
        <dbReference type="ARBA" id="ARBA00001946"/>
    </source>
</evidence>
<dbReference type="SUPFAM" id="SSF52440">
    <property type="entry name" value="PreATP-grasp domain"/>
    <property type="match status" value="1"/>
</dbReference>
<keyword evidence="6 13" id="KW-0547">Nucleotide-binding</keyword>
<dbReference type="SMART" id="SM01209">
    <property type="entry name" value="GARS_A"/>
    <property type="match status" value="1"/>
</dbReference>
<dbReference type="EC" id="6.3.4.13" evidence="4 12"/>
<gene>
    <name evidence="12 15" type="primary">purD</name>
    <name evidence="15" type="ORF">PY650_32750</name>
</gene>
<comment type="similarity">
    <text evidence="9 12">Belongs to the GARS family.</text>
</comment>
<dbReference type="Gene3D" id="3.40.50.20">
    <property type="match status" value="1"/>
</dbReference>
<dbReference type="PANTHER" id="PTHR43472">
    <property type="entry name" value="PHOSPHORIBOSYLAMINE--GLYCINE LIGASE"/>
    <property type="match status" value="1"/>
</dbReference>
<evidence type="ECO:0000256" key="4">
    <source>
        <dbReference type="ARBA" id="ARBA00013255"/>
    </source>
</evidence>
<dbReference type="EMBL" id="JARFYN010000075">
    <property type="protein sequence ID" value="MDL2410287.1"/>
    <property type="molecule type" value="Genomic_DNA"/>
</dbReference>
<evidence type="ECO:0000256" key="9">
    <source>
        <dbReference type="ARBA" id="ARBA00038345"/>
    </source>
</evidence>
<dbReference type="InterPro" id="IPR020561">
    <property type="entry name" value="PRibGlycinamid_synth_ATP-grasp"/>
</dbReference>
<name>A0ABT7KNW2_9HYPH</name>
<evidence type="ECO:0000256" key="6">
    <source>
        <dbReference type="ARBA" id="ARBA00022741"/>
    </source>
</evidence>
<dbReference type="InterPro" id="IPR020560">
    <property type="entry name" value="PRibGlycinamide_synth_C-dom"/>
</dbReference>
<dbReference type="PROSITE" id="PS50975">
    <property type="entry name" value="ATP_GRASP"/>
    <property type="match status" value="1"/>
</dbReference>
<dbReference type="Gene3D" id="3.30.470.20">
    <property type="entry name" value="ATP-grasp fold, B domain"/>
    <property type="match status" value="1"/>
</dbReference>
<dbReference type="HAMAP" id="MF_00138">
    <property type="entry name" value="GARS"/>
    <property type="match status" value="1"/>
</dbReference>
<reference evidence="15" key="1">
    <citation type="submission" date="2023-06" db="EMBL/GenBank/DDBJ databases">
        <title>Phylogenetic Diversity of Rhizobium strains.</title>
        <authorList>
            <person name="Moura F.T."/>
            <person name="Helene L.C.F."/>
            <person name="Hungria M."/>
        </authorList>
    </citation>
    <scope>NUCLEOTIDE SEQUENCE</scope>
    <source>
        <strain evidence="15">CCGE524</strain>
    </source>
</reference>
<dbReference type="SUPFAM" id="SSF51246">
    <property type="entry name" value="Rudiment single hybrid motif"/>
    <property type="match status" value="1"/>
</dbReference>
<evidence type="ECO:0000256" key="13">
    <source>
        <dbReference type="PROSITE-ProRule" id="PRU00409"/>
    </source>
</evidence>
<dbReference type="PANTHER" id="PTHR43472:SF1">
    <property type="entry name" value="PHOSPHORIBOSYLAMINE--GLYCINE LIGASE, CHLOROPLASTIC"/>
    <property type="match status" value="1"/>
</dbReference>
<keyword evidence="7 12" id="KW-0658">Purine biosynthesis</keyword>
<proteinExistence type="inferred from homology"/>
<dbReference type="InterPro" id="IPR013815">
    <property type="entry name" value="ATP_grasp_subdomain_1"/>
</dbReference>
<comment type="caution">
    <text evidence="15">The sequence shown here is derived from an EMBL/GenBank/DDBJ whole genome shotgun (WGS) entry which is preliminary data.</text>
</comment>
<sequence length="423" mass="44329">MKVLLIGSGGREHALAWKLAQSPLMTEFYAAPGNPGIAEHATLVAIDIEDHDAIAAFCKDKSVDFVVVGPEAPLVAGLADRLRADDIAVFGPSAAAAQLEGSKGFTKDICARYDIPTGAYQRFNNAPKAKAYIRAQGAPIVVKADGLAAGKGVTVALTVEEALAAIDDCFEGAFGAAGAEVVIEAYLDGEEASFFCLCDGKHALALATAQDHKRVGDGDTGPNTGGMGAYSPAPVMTAEMVERTMTEIIEPTIRGMAESGYPFSGVFFAGLMITAKGPELIEYNVRFGDPECQVLMMRLKSDLLPLLLACANGTLDQVSAEWSDDVALTVVMASKGYPGFYAKNTPISALPADSDGAKVFHAGTALKDGALVATGGRVLNITATGKTVSEAQKRAYALAGEVQWENGFSRGDIGWRAIEREKI</sequence>
<evidence type="ECO:0000256" key="1">
    <source>
        <dbReference type="ARBA" id="ARBA00001936"/>
    </source>
</evidence>
<comment type="pathway">
    <text evidence="3 12">Purine metabolism; IMP biosynthesis via de novo pathway; N(1)-(5-phospho-D-ribosyl)glycinamide from 5-phospho-alpha-D-ribose 1-diphosphate: step 2/2.</text>
</comment>
<protein>
    <recommendedName>
        <fullName evidence="4 12">Phosphoribosylamine--glycine ligase</fullName>
        <ecNumber evidence="4 12">6.3.4.13</ecNumber>
    </recommendedName>
    <alternativeName>
        <fullName evidence="12">GARS</fullName>
    </alternativeName>
    <alternativeName>
        <fullName evidence="10 12">Glycinamide ribonucleotide synthetase</fullName>
    </alternativeName>
    <alternativeName>
        <fullName evidence="11 12">Phosphoribosylglycinamide synthetase</fullName>
    </alternativeName>
</protein>
<dbReference type="Gene3D" id="3.30.1490.20">
    <property type="entry name" value="ATP-grasp fold, A domain"/>
    <property type="match status" value="1"/>
</dbReference>
<evidence type="ECO:0000256" key="3">
    <source>
        <dbReference type="ARBA" id="ARBA00005174"/>
    </source>
</evidence>
<dbReference type="NCBIfam" id="TIGR00877">
    <property type="entry name" value="purD"/>
    <property type="match status" value="1"/>
</dbReference>
<dbReference type="Gene3D" id="3.90.600.10">
    <property type="entry name" value="Phosphoribosylglycinamide synthetase, C-terminal domain"/>
    <property type="match status" value="1"/>
</dbReference>
<evidence type="ECO:0000256" key="11">
    <source>
        <dbReference type="ARBA" id="ARBA00042864"/>
    </source>
</evidence>
<evidence type="ECO:0000256" key="5">
    <source>
        <dbReference type="ARBA" id="ARBA00022598"/>
    </source>
</evidence>
<comment type="cofactor">
    <cofactor evidence="2">
        <name>Mg(2+)</name>
        <dbReference type="ChEBI" id="CHEBI:18420"/>
    </cofactor>
</comment>
<dbReference type="InterPro" id="IPR011761">
    <property type="entry name" value="ATP-grasp"/>
</dbReference>
<keyword evidence="16" id="KW-1185">Reference proteome</keyword>
<evidence type="ECO:0000256" key="7">
    <source>
        <dbReference type="ARBA" id="ARBA00022755"/>
    </source>
</evidence>
<evidence type="ECO:0000313" key="15">
    <source>
        <dbReference type="EMBL" id="MDL2410287.1"/>
    </source>
</evidence>
<dbReference type="InterPro" id="IPR016185">
    <property type="entry name" value="PreATP-grasp_dom_sf"/>
</dbReference>
<dbReference type="SUPFAM" id="SSF56059">
    <property type="entry name" value="Glutathione synthetase ATP-binding domain-like"/>
    <property type="match status" value="1"/>
</dbReference>
<comment type="catalytic activity">
    <reaction evidence="12">
        <text>5-phospho-beta-D-ribosylamine + glycine + ATP = N(1)-(5-phospho-beta-D-ribosyl)glycinamide + ADP + phosphate + H(+)</text>
        <dbReference type="Rhea" id="RHEA:17453"/>
        <dbReference type="ChEBI" id="CHEBI:15378"/>
        <dbReference type="ChEBI" id="CHEBI:30616"/>
        <dbReference type="ChEBI" id="CHEBI:43474"/>
        <dbReference type="ChEBI" id="CHEBI:57305"/>
        <dbReference type="ChEBI" id="CHEBI:58681"/>
        <dbReference type="ChEBI" id="CHEBI:143788"/>
        <dbReference type="ChEBI" id="CHEBI:456216"/>
        <dbReference type="EC" id="6.3.4.13"/>
    </reaction>
</comment>
<dbReference type="PROSITE" id="PS00184">
    <property type="entry name" value="GARS"/>
    <property type="match status" value="1"/>
</dbReference>
<keyword evidence="5 12" id="KW-0436">Ligase</keyword>
<dbReference type="InterPro" id="IPR037123">
    <property type="entry name" value="PRibGlycinamide_synth_C_sf"/>
</dbReference>
<evidence type="ECO:0000313" key="16">
    <source>
        <dbReference type="Proteomes" id="UP001172630"/>
    </source>
</evidence>
<accession>A0ABT7KNW2</accession>
<dbReference type="InterPro" id="IPR011054">
    <property type="entry name" value="Rudment_hybrid_motif"/>
</dbReference>
<evidence type="ECO:0000259" key="14">
    <source>
        <dbReference type="PROSITE" id="PS50975"/>
    </source>
</evidence>
<dbReference type="Proteomes" id="UP001172630">
    <property type="component" value="Unassembled WGS sequence"/>
</dbReference>
<dbReference type="Pfam" id="PF02844">
    <property type="entry name" value="GARS_N"/>
    <property type="match status" value="1"/>
</dbReference>
<dbReference type="Pfam" id="PF02843">
    <property type="entry name" value="GARS_C"/>
    <property type="match status" value="1"/>
</dbReference>
<evidence type="ECO:0000256" key="10">
    <source>
        <dbReference type="ARBA" id="ARBA00042242"/>
    </source>
</evidence>
<keyword evidence="8 13" id="KW-0067">ATP-binding</keyword>
<dbReference type="InterPro" id="IPR000115">
    <property type="entry name" value="PRibGlycinamide_synth"/>
</dbReference>
<evidence type="ECO:0000256" key="12">
    <source>
        <dbReference type="HAMAP-Rule" id="MF_00138"/>
    </source>
</evidence>
<organism evidence="15 16">
    <name type="scientific">Rhizobium calliandrae</name>
    <dbReference type="NCBI Taxonomy" id="1312182"/>
    <lineage>
        <taxon>Bacteria</taxon>
        <taxon>Pseudomonadati</taxon>
        <taxon>Pseudomonadota</taxon>
        <taxon>Alphaproteobacteria</taxon>
        <taxon>Hyphomicrobiales</taxon>
        <taxon>Rhizobiaceae</taxon>
        <taxon>Rhizobium/Agrobacterium group</taxon>
        <taxon>Rhizobium</taxon>
    </lineage>
</organism>
<evidence type="ECO:0000256" key="8">
    <source>
        <dbReference type="ARBA" id="ARBA00022840"/>
    </source>
</evidence>
<dbReference type="RefSeq" id="WP_285884126.1">
    <property type="nucleotide sequence ID" value="NZ_JARFYN010000075.1"/>
</dbReference>
<dbReference type="InterPro" id="IPR020562">
    <property type="entry name" value="PRibGlycinamide_synth_N"/>
</dbReference>
<dbReference type="InterPro" id="IPR020559">
    <property type="entry name" value="PRibGlycinamide_synth_CS"/>
</dbReference>
<dbReference type="SMART" id="SM01210">
    <property type="entry name" value="GARS_C"/>
    <property type="match status" value="1"/>
</dbReference>
<dbReference type="GO" id="GO:0004637">
    <property type="term" value="F:phosphoribosylamine-glycine ligase activity"/>
    <property type="evidence" value="ECO:0007669"/>
    <property type="project" value="UniProtKB-EC"/>
</dbReference>
<comment type="cofactor">
    <cofactor evidence="1">
        <name>Mn(2+)</name>
        <dbReference type="ChEBI" id="CHEBI:29035"/>
    </cofactor>
</comment>
<dbReference type="Pfam" id="PF01071">
    <property type="entry name" value="GARS_A"/>
    <property type="match status" value="1"/>
</dbReference>